<accession>A0ABY5YH78</accession>
<reference evidence="2" key="1">
    <citation type="submission" date="2022-09" db="EMBL/GenBank/DDBJ databases">
        <title>genome sequence of Deinococcus rubellus.</title>
        <authorList>
            <person name="Srinivasan S."/>
        </authorList>
    </citation>
    <scope>NUCLEOTIDE SEQUENCE</scope>
    <source>
        <strain evidence="2">Ant6</strain>
    </source>
</reference>
<dbReference type="EMBL" id="CP104213">
    <property type="protein sequence ID" value="UWX64165.1"/>
    <property type="molecule type" value="Genomic_DNA"/>
</dbReference>
<dbReference type="CDD" id="cd00093">
    <property type="entry name" value="HTH_XRE"/>
    <property type="match status" value="1"/>
</dbReference>
<dbReference type="PROSITE" id="PS50943">
    <property type="entry name" value="HTH_CROC1"/>
    <property type="match status" value="1"/>
</dbReference>
<organism evidence="2 3">
    <name type="scientific">Deinococcus rubellus</name>
    <dbReference type="NCBI Taxonomy" id="1889240"/>
    <lineage>
        <taxon>Bacteria</taxon>
        <taxon>Thermotogati</taxon>
        <taxon>Deinococcota</taxon>
        <taxon>Deinococci</taxon>
        <taxon>Deinococcales</taxon>
        <taxon>Deinococcaceae</taxon>
        <taxon>Deinococcus</taxon>
    </lineage>
</organism>
<dbReference type="InterPro" id="IPR010982">
    <property type="entry name" value="Lambda_DNA-bd_dom_sf"/>
</dbReference>
<dbReference type="Proteomes" id="UP001060261">
    <property type="component" value="Chromosome"/>
</dbReference>
<evidence type="ECO:0000259" key="1">
    <source>
        <dbReference type="PROSITE" id="PS50943"/>
    </source>
</evidence>
<gene>
    <name evidence="2" type="ORF">N0D28_00340</name>
</gene>
<dbReference type="SMART" id="SM00530">
    <property type="entry name" value="HTH_XRE"/>
    <property type="match status" value="1"/>
</dbReference>
<dbReference type="SUPFAM" id="SSF47413">
    <property type="entry name" value="lambda repressor-like DNA-binding domains"/>
    <property type="match status" value="1"/>
</dbReference>
<evidence type="ECO:0000313" key="2">
    <source>
        <dbReference type="EMBL" id="UWX64165.1"/>
    </source>
</evidence>
<dbReference type="RefSeq" id="WP_260560440.1">
    <property type="nucleotide sequence ID" value="NZ_BAABEC010000020.1"/>
</dbReference>
<evidence type="ECO:0000313" key="3">
    <source>
        <dbReference type="Proteomes" id="UP001060261"/>
    </source>
</evidence>
<dbReference type="Gene3D" id="1.10.260.40">
    <property type="entry name" value="lambda repressor-like DNA-binding domains"/>
    <property type="match status" value="1"/>
</dbReference>
<proteinExistence type="predicted"/>
<name>A0ABY5YH78_9DEIO</name>
<dbReference type="InterPro" id="IPR001387">
    <property type="entry name" value="Cro/C1-type_HTH"/>
</dbReference>
<sequence>MAVEEPLNKFEAGQLIRARREALGYTQTEVVENTTITVETYVSELENGKVSVGRSKHFPSLARFLKLSEDEIRSISPSAVFSLPDAPTSAPRRGPPIPPVVGPIEVTLDIPNELQELIDQYSDKAGFEALRNPKSVQMLALRRAYMGEEDELQTVDQWLDYFMDMRRWLPK</sequence>
<keyword evidence="3" id="KW-1185">Reference proteome</keyword>
<protein>
    <submittedName>
        <fullName evidence="2">Helix-turn-helix transcriptional regulator</fullName>
    </submittedName>
</protein>
<feature type="domain" description="HTH cro/C1-type" evidence="1">
    <location>
        <begin position="16"/>
        <end position="72"/>
    </location>
</feature>